<organism evidence="1 2">
    <name type="scientific">Lophiostoma macrostomum CBS 122681</name>
    <dbReference type="NCBI Taxonomy" id="1314788"/>
    <lineage>
        <taxon>Eukaryota</taxon>
        <taxon>Fungi</taxon>
        <taxon>Dikarya</taxon>
        <taxon>Ascomycota</taxon>
        <taxon>Pezizomycotina</taxon>
        <taxon>Dothideomycetes</taxon>
        <taxon>Pleosporomycetidae</taxon>
        <taxon>Pleosporales</taxon>
        <taxon>Lophiostomataceae</taxon>
        <taxon>Lophiostoma</taxon>
    </lineage>
</organism>
<evidence type="ECO:0000313" key="1">
    <source>
        <dbReference type="EMBL" id="KAF2652524.1"/>
    </source>
</evidence>
<sequence>MARTFHCVICNTDIDVDLETHIAERHSEPGSKRRTIGEEELDLTDAEYVRRLAVAPPAVPGRKAARTVPPPTDILESLGVKESDLGEAQIDVAAGAVCSKMEAKLVMEAVEEYVDFKIDRANWLISFVKWGLMTAFSEATEDAGGFVVKQNIVAGSEEVYVKMADILPEINDRLNDEGLGREFTYRRLGRYLAPEIPKMISKNPDLQQLARTGTPISNRMGIAPALYLTCSSIFESIKSLKDWTDQEKAAYFAYTASVKKVARGSKKDALPQDLRIDPEMASQFRAEGKSDFASRYMDRYRQDGDSASDGRLSRGSRMLNELLDRKNSFVYGGMLDEQMQK</sequence>
<proteinExistence type="predicted"/>
<dbReference type="Proteomes" id="UP000799324">
    <property type="component" value="Unassembled WGS sequence"/>
</dbReference>
<evidence type="ECO:0000313" key="2">
    <source>
        <dbReference type="Proteomes" id="UP000799324"/>
    </source>
</evidence>
<name>A0A6A6T1X3_9PLEO</name>
<protein>
    <submittedName>
        <fullName evidence="1">Uncharacterized protein</fullName>
    </submittedName>
</protein>
<reference evidence="1" key="1">
    <citation type="journal article" date="2020" name="Stud. Mycol.">
        <title>101 Dothideomycetes genomes: a test case for predicting lifestyles and emergence of pathogens.</title>
        <authorList>
            <person name="Haridas S."/>
            <person name="Albert R."/>
            <person name="Binder M."/>
            <person name="Bloem J."/>
            <person name="Labutti K."/>
            <person name="Salamov A."/>
            <person name="Andreopoulos B."/>
            <person name="Baker S."/>
            <person name="Barry K."/>
            <person name="Bills G."/>
            <person name="Bluhm B."/>
            <person name="Cannon C."/>
            <person name="Castanera R."/>
            <person name="Culley D."/>
            <person name="Daum C."/>
            <person name="Ezra D."/>
            <person name="Gonzalez J."/>
            <person name="Henrissat B."/>
            <person name="Kuo A."/>
            <person name="Liang C."/>
            <person name="Lipzen A."/>
            <person name="Lutzoni F."/>
            <person name="Magnuson J."/>
            <person name="Mondo S."/>
            <person name="Nolan M."/>
            <person name="Ohm R."/>
            <person name="Pangilinan J."/>
            <person name="Park H.-J."/>
            <person name="Ramirez L."/>
            <person name="Alfaro M."/>
            <person name="Sun H."/>
            <person name="Tritt A."/>
            <person name="Yoshinaga Y."/>
            <person name="Zwiers L.-H."/>
            <person name="Turgeon B."/>
            <person name="Goodwin S."/>
            <person name="Spatafora J."/>
            <person name="Crous P."/>
            <person name="Grigoriev I."/>
        </authorList>
    </citation>
    <scope>NUCLEOTIDE SEQUENCE</scope>
    <source>
        <strain evidence="1">CBS 122681</strain>
    </source>
</reference>
<keyword evidence="2" id="KW-1185">Reference proteome</keyword>
<dbReference type="OrthoDB" id="5590714at2759"/>
<dbReference type="EMBL" id="MU004400">
    <property type="protein sequence ID" value="KAF2652524.1"/>
    <property type="molecule type" value="Genomic_DNA"/>
</dbReference>
<accession>A0A6A6T1X3</accession>
<gene>
    <name evidence="1" type="ORF">K491DRAFT_718881</name>
</gene>
<dbReference type="AlphaFoldDB" id="A0A6A6T1X3"/>